<dbReference type="Proteomes" id="UP000230066">
    <property type="component" value="Unassembled WGS sequence"/>
</dbReference>
<proteinExistence type="predicted"/>
<dbReference type="AlphaFoldDB" id="A0A4E0RKV8"/>
<comment type="caution">
    <text evidence="2">The sequence shown here is derived from an EMBL/GenBank/DDBJ whole genome shotgun (WGS) entry which is preliminary data.</text>
</comment>
<dbReference type="EMBL" id="JXXN02003130">
    <property type="protein sequence ID" value="THD21928.1"/>
    <property type="molecule type" value="Genomic_DNA"/>
</dbReference>
<evidence type="ECO:0000313" key="2">
    <source>
        <dbReference type="EMBL" id="THD21928.1"/>
    </source>
</evidence>
<accession>A0A4E0RKV8</accession>
<evidence type="ECO:0000313" key="3">
    <source>
        <dbReference type="Proteomes" id="UP000230066"/>
    </source>
</evidence>
<protein>
    <recommendedName>
        <fullName evidence="4">Secreted protein</fullName>
    </recommendedName>
</protein>
<organism evidence="2 3">
    <name type="scientific">Fasciola hepatica</name>
    <name type="common">Liver fluke</name>
    <dbReference type="NCBI Taxonomy" id="6192"/>
    <lineage>
        <taxon>Eukaryota</taxon>
        <taxon>Metazoa</taxon>
        <taxon>Spiralia</taxon>
        <taxon>Lophotrochozoa</taxon>
        <taxon>Platyhelminthes</taxon>
        <taxon>Trematoda</taxon>
        <taxon>Digenea</taxon>
        <taxon>Plagiorchiida</taxon>
        <taxon>Echinostomata</taxon>
        <taxon>Echinostomatoidea</taxon>
        <taxon>Fasciolidae</taxon>
        <taxon>Fasciola</taxon>
    </lineage>
</organism>
<gene>
    <name evidence="2" type="ORF">D915_007493</name>
</gene>
<sequence length="102" mass="11427">MWSHQTALLLLITVIAQTEGQTPANYDSEATMKPYIEAMLCERFKDIGLVGLKSTVESVMIAKDNTKRSVKFKLSAKSCFKFEMTLDAVPVVSKFQTATCWD</sequence>
<keyword evidence="3" id="KW-1185">Reference proteome</keyword>
<name>A0A4E0RKV8_FASHE</name>
<reference evidence="2" key="1">
    <citation type="submission" date="2019-03" db="EMBL/GenBank/DDBJ databases">
        <title>Improved annotation for the trematode Fasciola hepatica.</title>
        <authorList>
            <person name="Choi Y.-J."/>
            <person name="Martin J."/>
            <person name="Mitreva M."/>
        </authorList>
    </citation>
    <scope>NUCLEOTIDE SEQUENCE [LARGE SCALE GENOMIC DNA]</scope>
</reference>
<feature type="chain" id="PRO_5020026327" description="Secreted protein" evidence="1">
    <location>
        <begin position="21"/>
        <end position="102"/>
    </location>
</feature>
<feature type="signal peptide" evidence="1">
    <location>
        <begin position="1"/>
        <end position="20"/>
    </location>
</feature>
<evidence type="ECO:0000256" key="1">
    <source>
        <dbReference type="SAM" id="SignalP"/>
    </source>
</evidence>
<evidence type="ECO:0008006" key="4">
    <source>
        <dbReference type="Google" id="ProtNLM"/>
    </source>
</evidence>
<keyword evidence="1" id="KW-0732">Signal</keyword>